<gene>
    <name evidence="6" type="ORF">C9J12_08090</name>
</gene>
<dbReference type="OrthoDB" id="8535430at2"/>
<dbReference type="Gene3D" id="1.10.10.60">
    <property type="entry name" value="Homeodomain-like"/>
    <property type="match status" value="1"/>
</dbReference>
<accession>A0A2T3JKA2</accession>
<evidence type="ECO:0000256" key="1">
    <source>
        <dbReference type="ARBA" id="ARBA00023015"/>
    </source>
</evidence>
<dbReference type="PRINTS" id="PR00455">
    <property type="entry name" value="HTHTETR"/>
</dbReference>
<keyword evidence="1" id="KW-0805">Transcription regulation</keyword>
<dbReference type="SUPFAM" id="SSF46689">
    <property type="entry name" value="Homeodomain-like"/>
    <property type="match status" value="1"/>
</dbReference>
<evidence type="ECO:0000256" key="4">
    <source>
        <dbReference type="PROSITE-ProRule" id="PRU00335"/>
    </source>
</evidence>
<keyword evidence="2 4" id="KW-0238">DNA-binding</keyword>
<dbReference type="GO" id="GO:0003700">
    <property type="term" value="F:DNA-binding transcription factor activity"/>
    <property type="evidence" value="ECO:0007669"/>
    <property type="project" value="TreeGrafter"/>
</dbReference>
<evidence type="ECO:0000256" key="3">
    <source>
        <dbReference type="ARBA" id="ARBA00023163"/>
    </source>
</evidence>
<dbReference type="InterPro" id="IPR009057">
    <property type="entry name" value="Homeodomain-like_sf"/>
</dbReference>
<sequence>MVTVVLSPRSEQKRQQILQAAGELFCEQGYAISMDAIAVKAQVSKQTVYSHFKTKDELFETCIKAKCSENQLDGRLIDDPRPIREVLCDFAFSFQSMLLTKEAQHTYKTAISQRDSHPQLAKVYLSAGPKATADMLADYIQYFIDKGVLNVPIPVHEAAMQLLLMWHGRIVYWSYLGESNGETEEERRTYLNSCVDLFLAGYEVKA</sequence>
<keyword evidence="3" id="KW-0804">Transcription</keyword>
<evidence type="ECO:0000313" key="6">
    <source>
        <dbReference type="EMBL" id="PSU49441.1"/>
    </source>
</evidence>
<evidence type="ECO:0000313" key="7">
    <source>
        <dbReference type="Proteomes" id="UP000240987"/>
    </source>
</evidence>
<dbReference type="InterPro" id="IPR036271">
    <property type="entry name" value="Tet_transcr_reg_TetR-rel_C_sf"/>
</dbReference>
<feature type="DNA-binding region" description="H-T-H motif" evidence="4">
    <location>
        <begin position="33"/>
        <end position="52"/>
    </location>
</feature>
<name>A0A2T3JKA2_9GAMM</name>
<protein>
    <submittedName>
        <fullName evidence="6">TetR family transcriptional regulator</fullName>
    </submittedName>
</protein>
<dbReference type="Proteomes" id="UP000240987">
    <property type="component" value="Unassembled WGS sequence"/>
</dbReference>
<dbReference type="RefSeq" id="WP_107242229.1">
    <property type="nucleotide sequence ID" value="NZ_PYMJ01000006.1"/>
</dbReference>
<evidence type="ECO:0000259" key="5">
    <source>
        <dbReference type="PROSITE" id="PS50977"/>
    </source>
</evidence>
<dbReference type="AlphaFoldDB" id="A0A2T3JKA2"/>
<reference evidence="6 7" key="1">
    <citation type="submission" date="2018-01" db="EMBL/GenBank/DDBJ databases">
        <title>Whole genome sequencing of Histamine producing bacteria.</title>
        <authorList>
            <person name="Butler K."/>
        </authorList>
    </citation>
    <scope>NUCLEOTIDE SEQUENCE [LARGE SCALE GENOMIC DNA]</scope>
    <source>
        <strain evidence="6 7">JCM 12947</strain>
    </source>
</reference>
<proteinExistence type="predicted"/>
<organism evidence="6 7">
    <name type="scientific">Photobacterium frigidiphilum</name>
    <dbReference type="NCBI Taxonomy" id="264736"/>
    <lineage>
        <taxon>Bacteria</taxon>
        <taxon>Pseudomonadati</taxon>
        <taxon>Pseudomonadota</taxon>
        <taxon>Gammaproteobacteria</taxon>
        <taxon>Vibrionales</taxon>
        <taxon>Vibrionaceae</taxon>
        <taxon>Photobacterium</taxon>
    </lineage>
</organism>
<dbReference type="Gene3D" id="1.10.357.10">
    <property type="entry name" value="Tetracycline Repressor, domain 2"/>
    <property type="match status" value="1"/>
</dbReference>
<dbReference type="FunFam" id="1.10.10.60:FF:000141">
    <property type="entry name" value="TetR family transcriptional regulator"/>
    <property type="match status" value="1"/>
</dbReference>
<dbReference type="Pfam" id="PF00440">
    <property type="entry name" value="TetR_N"/>
    <property type="match status" value="1"/>
</dbReference>
<comment type="caution">
    <text evidence="6">The sequence shown here is derived from an EMBL/GenBank/DDBJ whole genome shotgun (WGS) entry which is preliminary data.</text>
</comment>
<dbReference type="GO" id="GO:0000976">
    <property type="term" value="F:transcription cis-regulatory region binding"/>
    <property type="evidence" value="ECO:0007669"/>
    <property type="project" value="TreeGrafter"/>
</dbReference>
<evidence type="ECO:0000256" key="2">
    <source>
        <dbReference type="ARBA" id="ARBA00023125"/>
    </source>
</evidence>
<dbReference type="SUPFAM" id="SSF48498">
    <property type="entry name" value="Tetracyclin repressor-like, C-terminal domain"/>
    <property type="match status" value="1"/>
</dbReference>
<dbReference type="InterPro" id="IPR050109">
    <property type="entry name" value="HTH-type_TetR-like_transc_reg"/>
</dbReference>
<dbReference type="EMBL" id="PYMJ01000006">
    <property type="protein sequence ID" value="PSU49441.1"/>
    <property type="molecule type" value="Genomic_DNA"/>
</dbReference>
<dbReference type="PANTHER" id="PTHR30055:SF146">
    <property type="entry name" value="HTH-TYPE TRANSCRIPTIONAL DUAL REGULATOR CECR"/>
    <property type="match status" value="1"/>
</dbReference>
<dbReference type="InterPro" id="IPR001647">
    <property type="entry name" value="HTH_TetR"/>
</dbReference>
<dbReference type="InterPro" id="IPR039536">
    <property type="entry name" value="TetR_C_Proteobacteria"/>
</dbReference>
<keyword evidence="7" id="KW-1185">Reference proteome</keyword>
<dbReference type="PANTHER" id="PTHR30055">
    <property type="entry name" value="HTH-TYPE TRANSCRIPTIONAL REGULATOR RUTR"/>
    <property type="match status" value="1"/>
</dbReference>
<feature type="domain" description="HTH tetR-type" evidence="5">
    <location>
        <begin position="11"/>
        <end position="70"/>
    </location>
</feature>
<dbReference type="PROSITE" id="PS50977">
    <property type="entry name" value="HTH_TETR_2"/>
    <property type="match status" value="1"/>
</dbReference>
<dbReference type="Pfam" id="PF14246">
    <property type="entry name" value="TetR_C_7"/>
    <property type="match status" value="1"/>
</dbReference>